<dbReference type="OrthoDB" id="5522511at2"/>
<organism evidence="1 2">
    <name type="scientific">Enterobacter cloacae</name>
    <dbReference type="NCBI Taxonomy" id="550"/>
    <lineage>
        <taxon>Bacteria</taxon>
        <taxon>Pseudomonadati</taxon>
        <taxon>Pseudomonadota</taxon>
        <taxon>Gammaproteobacteria</taxon>
        <taxon>Enterobacterales</taxon>
        <taxon>Enterobacteriaceae</taxon>
        <taxon>Enterobacter</taxon>
        <taxon>Enterobacter cloacae complex</taxon>
    </lineage>
</organism>
<dbReference type="RefSeq" id="WP_028016509.1">
    <property type="nucleotide sequence ID" value="NZ_JAWDAX010000010.1"/>
</dbReference>
<evidence type="ECO:0000313" key="2">
    <source>
        <dbReference type="Proteomes" id="UP000241614"/>
    </source>
</evidence>
<gene>
    <name evidence="1" type="ORF">DA103_02720</name>
</gene>
<accession>A0A2T4Y4J9</accession>
<dbReference type="Proteomes" id="UP000241614">
    <property type="component" value="Unassembled WGS sequence"/>
</dbReference>
<dbReference type="AlphaFoldDB" id="A0A2T4Y4J9"/>
<dbReference type="EMBL" id="PZPP01000006">
    <property type="protein sequence ID" value="PTM37096.1"/>
    <property type="molecule type" value="Genomic_DNA"/>
</dbReference>
<reference evidence="1 2" key="1">
    <citation type="submission" date="2018-04" db="EMBL/GenBank/DDBJ databases">
        <title>Genome sequencing reveals highly heavy metal resistance and biotechnology application of the novel Enterobacter cloacae amazonensis isolated from wastewater river in Manaus - Amazonas.</title>
        <authorList>
            <person name="Astolfi M.C.T."/>
            <person name="Carvalho E.B.D.S."/>
            <person name="Lacerda L.B."/>
            <person name="Pinto M.V."/>
            <person name="Nogueira V.B."/>
            <person name="Barros A.M."/>
            <person name="Astolfi-Filho S."/>
        </authorList>
    </citation>
    <scope>NUCLEOTIDE SEQUENCE [LARGE SCALE GENOMIC DNA]</scope>
    <source>
        <strain evidence="2">amazonensis</strain>
    </source>
</reference>
<comment type="caution">
    <text evidence="1">The sequence shown here is derived from an EMBL/GenBank/DDBJ whole genome shotgun (WGS) entry which is preliminary data.</text>
</comment>
<dbReference type="Gene3D" id="3.90.1720.10">
    <property type="entry name" value="endopeptidase domain like (from Nostoc punctiforme)"/>
    <property type="match status" value="1"/>
</dbReference>
<name>A0A2T4Y4J9_ENTCL</name>
<protein>
    <submittedName>
        <fullName evidence="1">CHAP domain-containing protein</fullName>
    </submittedName>
</protein>
<sequence length="120" mass="13260">MSWNKHEAVSYARSHSHHKSTGYCARAVAAAIRAGGLKIDGADAKNFWRSLEKAGFSKVYGTPIEGDVAVIDALPGAHQNGHACIYDGSGTWYSDFKQNSLYPGPTYRKIQPKITLYRHY</sequence>
<evidence type="ECO:0000313" key="1">
    <source>
        <dbReference type="EMBL" id="PTM37096.1"/>
    </source>
</evidence>
<proteinExistence type="predicted"/>